<dbReference type="SMART" id="SM00939">
    <property type="entry name" value="PepX_C"/>
    <property type="match status" value="1"/>
</dbReference>
<feature type="domain" description="Xaa-Pro dipeptidyl-peptidase C-terminal" evidence="2">
    <location>
        <begin position="406"/>
        <end position="675"/>
    </location>
</feature>
<dbReference type="SUPFAM" id="SSF49785">
    <property type="entry name" value="Galactose-binding domain-like"/>
    <property type="match status" value="1"/>
</dbReference>
<reference evidence="3" key="1">
    <citation type="journal article" date="2014" name="Int. J. Syst. Evol. Microbiol.">
        <title>Complete genome sequence of Corynebacterium casei LMG S-19264T (=DSM 44701T), isolated from a smear-ripened cheese.</title>
        <authorList>
            <consortium name="US DOE Joint Genome Institute (JGI-PGF)"/>
            <person name="Walter F."/>
            <person name="Albersmeier A."/>
            <person name="Kalinowski J."/>
            <person name="Ruckert C."/>
        </authorList>
    </citation>
    <scope>NUCLEOTIDE SEQUENCE</scope>
    <source>
        <strain evidence="3">CCM 7905</strain>
    </source>
</reference>
<dbReference type="InterPro" id="IPR000383">
    <property type="entry name" value="Xaa-Pro-like_dom"/>
</dbReference>
<dbReference type="Pfam" id="PF02129">
    <property type="entry name" value="Peptidase_S15"/>
    <property type="match status" value="1"/>
</dbReference>
<dbReference type="Gene3D" id="3.40.50.1820">
    <property type="entry name" value="alpha/beta hydrolase"/>
    <property type="match status" value="2"/>
</dbReference>
<name>A0A917CSP1_9NOCA</name>
<evidence type="ECO:0000313" key="3">
    <source>
        <dbReference type="EMBL" id="GGF96433.1"/>
    </source>
</evidence>
<gene>
    <name evidence="3" type="ORF">GCM10007304_07980</name>
</gene>
<comment type="caution">
    <text evidence="3">The sequence shown here is derived from an EMBL/GenBank/DDBJ whole genome shotgun (WGS) entry which is preliminary data.</text>
</comment>
<dbReference type="AlphaFoldDB" id="A0A917CSP1"/>
<dbReference type="PANTHER" id="PTHR43056">
    <property type="entry name" value="PEPTIDASE S9 PROLYL OLIGOPEPTIDASE"/>
    <property type="match status" value="1"/>
</dbReference>
<dbReference type="EMBL" id="BMCU01000001">
    <property type="protein sequence ID" value="GGF96433.1"/>
    <property type="molecule type" value="Genomic_DNA"/>
</dbReference>
<dbReference type="PANTHER" id="PTHR43056:SF10">
    <property type="entry name" value="COCE_NOND FAMILY, PUTATIVE (AFU_ORTHOLOGUE AFUA_7G00600)-RELATED"/>
    <property type="match status" value="1"/>
</dbReference>
<evidence type="ECO:0000256" key="1">
    <source>
        <dbReference type="ARBA" id="ARBA00022801"/>
    </source>
</evidence>
<accession>A0A917CSP1</accession>
<keyword evidence="1" id="KW-0378">Hydrolase</keyword>
<dbReference type="NCBIfam" id="TIGR00976">
    <property type="entry name" value="CocE_NonD"/>
    <property type="match status" value="1"/>
</dbReference>
<dbReference type="InterPro" id="IPR005674">
    <property type="entry name" value="CocE/Ser_esterase"/>
</dbReference>
<sequence length="684" mass="73361">MISTPQLFNRGMTLQPVRPLVSPERVVPERARPGRIGGVPVRTFRTFPRDPSGGSAADAWRELVDAPPEYDGVSITRDVPITMSDGTTIRAYVIRPADESGVPASGRFPTILNITPYNKLLIKSVDNILSAPVVGPLIRRVSARFDLSGTPFDGITELTRVVSGGAADLLSVNRLLVRSGYVQVIADARGTGSSTGVWDVLGAREQQDTLEIISWLRERSWCDGHVGMAGISYSAINSLQAAAAGPDGLDAVFAVEGSDDIVREIFATGGAPSLFIPLWLTTVNALKWVPSAGLGTGLAGWLTSRLRSPATSLVDLAAGFLFGADPRIYDDPYYATIDAPIENIDVPTFVYGCWHDIFGGAAPDIYNRLRLPRGRKQLLIGDGYHGNPGIGFGEPGFPPRLDVLERAWFDRWLRGIHNGIEKYGPVTLRQQGGSWKAHGDFPAPHAVPQRLYLSGESSGTARHASYDGSLRSTDSVARTVVAVRPGARTVVSRDTTQVLAGVPAALGGGFTYDARFAERDGLTFTTPAATSAVVFSGAANLHLVTVAHAREAMWAVNLCDVAPDGTSTVLTNGALLASRRAVDDDLSTFAPNGDYLIAHHPLTRAALLPVVPGEPTTLDIDLLSTEAVIEVGHRLRVDVYAADAPRFVPILPDLLRTRWRAQDVILDPQTPCFLTLPLLGEPGW</sequence>
<keyword evidence="4" id="KW-1185">Reference proteome</keyword>
<dbReference type="Proteomes" id="UP000654257">
    <property type="component" value="Unassembled WGS sequence"/>
</dbReference>
<protein>
    <submittedName>
        <fullName evidence="3">Peptidase</fullName>
    </submittedName>
</protein>
<proteinExistence type="predicted"/>
<reference evidence="3" key="2">
    <citation type="submission" date="2020-09" db="EMBL/GenBank/DDBJ databases">
        <authorList>
            <person name="Sun Q."/>
            <person name="Sedlacek I."/>
        </authorList>
    </citation>
    <scope>NUCLEOTIDE SEQUENCE</scope>
    <source>
        <strain evidence="3">CCM 7905</strain>
    </source>
</reference>
<evidence type="ECO:0000259" key="2">
    <source>
        <dbReference type="SMART" id="SM00939"/>
    </source>
</evidence>
<dbReference type="Pfam" id="PF08530">
    <property type="entry name" value="PepX_C"/>
    <property type="match status" value="1"/>
</dbReference>
<dbReference type="SUPFAM" id="SSF53474">
    <property type="entry name" value="alpha/beta-Hydrolases"/>
    <property type="match status" value="1"/>
</dbReference>
<evidence type="ECO:0000313" key="4">
    <source>
        <dbReference type="Proteomes" id="UP000654257"/>
    </source>
</evidence>
<dbReference type="InterPro" id="IPR050585">
    <property type="entry name" value="Xaa-Pro_dipeptidyl-ppase/CocE"/>
</dbReference>
<dbReference type="GO" id="GO:0008239">
    <property type="term" value="F:dipeptidyl-peptidase activity"/>
    <property type="evidence" value="ECO:0007669"/>
    <property type="project" value="InterPro"/>
</dbReference>
<dbReference type="InterPro" id="IPR029058">
    <property type="entry name" value="AB_hydrolase_fold"/>
</dbReference>
<dbReference type="InterPro" id="IPR008979">
    <property type="entry name" value="Galactose-bd-like_sf"/>
</dbReference>
<dbReference type="Gene3D" id="2.60.120.260">
    <property type="entry name" value="Galactose-binding domain-like"/>
    <property type="match status" value="1"/>
</dbReference>
<organism evidence="3 4">
    <name type="scientific">Rhodococcoides trifolii</name>
    <dbReference type="NCBI Taxonomy" id="908250"/>
    <lineage>
        <taxon>Bacteria</taxon>
        <taxon>Bacillati</taxon>
        <taxon>Actinomycetota</taxon>
        <taxon>Actinomycetes</taxon>
        <taxon>Mycobacteriales</taxon>
        <taxon>Nocardiaceae</taxon>
        <taxon>Rhodococcoides</taxon>
    </lineage>
</organism>
<dbReference type="InterPro" id="IPR013736">
    <property type="entry name" value="Xaa-Pro_dipept_C"/>
</dbReference>